<dbReference type="KEGG" id="ypac:CEW88_02025"/>
<proteinExistence type="predicted"/>
<accession>A0A2U8HC16</accession>
<evidence type="ECO:0000259" key="1">
    <source>
        <dbReference type="Pfam" id="PF06568"/>
    </source>
</evidence>
<protein>
    <recommendedName>
        <fullName evidence="1">YjiS-like domain-containing protein</fullName>
    </recommendedName>
</protein>
<evidence type="ECO:0000313" key="3">
    <source>
        <dbReference type="Proteomes" id="UP000244915"/>
    </source>
</evidence>
<evidence type="ECO:0000313" key="2">
    <source>
        <dbReference type="EMBL" id="AWI82546.1"/>
    </source>
</evidence>
<dbReference type="Proteomes" id="UP000244915">
    <property type="component" value="Chromosome 1"/>
</dbReference>
<name>A0A2U8HC16_9RHOB</name>
<organism evidence="2 3">
    <name type="scientific">Alloyangia pacifica</name>
    <dbReference type="NCBI Taxonomy" id="311180"/>
    <lineage>
        <taxon>Bacteria</taxon>
        <taxon>Pseudomonadati</taxon>
        <taxon>Pseudomonadota</taxon>
        <taxon>Alphaproteobacteria</taxon>
        <taxon>Rhodobacterales</taxon>
        <taxon>Roseobacteraceae</taxon>
        <taxon>Alloyangia</taxon>
    </lineage>
</organism>
<dbReference type="AlphaFoldDB" id="A0A2U8HC16"/>
<dbReference type="EMBL" id="CP022189">
    <property type="protein sequence ID" value="AWI82546.1"/>
    <property type="molecule type" value="Genomic_DNA"/>
</dbReference>
<dbReference type="InterPro" id="IPR009506">
    <property type="entry name" value="YjiS-like"/>
</dbReference>
<sequence length="82" mass="9449">MSAPPRNQEAIMATTDIHSLPTETHRGALARMIERFTLARSRRAEYHRVVRELDAFSDRDLADIGFHRANIRDIAWQAAYGR</sequence>
<reference evidence="2 3" key="1">
    <citation type="submission" date="2017-06" db="EMBL/GenBank/DDBJ databases">
        <title>Yangia sp. YSBP01 complete genome sequence.</title>
        <authorList>
            <person name="Woo J.-H."/>
            <person name="Kim H.-S."/>
        </authorList>
    </citation>
    <scope>NUCLEOTIDE SEQUENCE [LARGE SCALE GENOMIC DNA]</scope>
    <source>
        <strain evidence="2 3">YSBP01</strain>
    </source>
</reference>
<gene>
    <name evidence="2" type="ORF">CEW88_02025</name>
</gene>
<feature type="domain" description="YjiS-like" evidence="1">
    <location>
        <begin position="39"/>
        <end position="72"/>
    </location>
</feature>
<dbReference type="Pfam" id="PF06568">
    <property type="entry name" value="YjiS-like"/>
    <property type="match status" value="1"/>
</dbReference>